<dbReference type="Proteomes" id="UP000030763">
    <property type="component" value="Unassembled WGS sequence"/>
</dbReference>
<reference evidence="1" key="1">
    <citation type="submission" date="2013-10" db="EMBL/GenBank/DDBJ databases">
        <title>Genomic analysis of the causative agents of coccidiosis in chickens.</title>
        <authorList>
            <person name="Reid A.J."/>
            <person name="Blake D."/>
            <person name="Billington K."/>
            <person name="Browne H."/>
            <person name="Dunn M."/>
            <person name="Hung S."/>
            <person name="Kawahara F."/>
            <person name="Miranda-Saavedra D."/>
            <person name="Mourier T."/>
            <person name="Nagra H."/>
            <person name="Otto T.D."/>
            <person name="Rawlings N."/>
            <person name="Sanchez A."/>
            <person name="Sanders M."/>
            <person name="Subramaniam C."/>
            <person name="Tay Y."/>
            <person name="Dear P."/>
            <person name="Doerig C."/>
            <person name="Gruber A."/>
            <person name="Parkinson J."/>
            <person name="Shirley M."/>
            <person name="Wan K.L."/>
            <person name="Berriman M."/>
            <person name="Tomley F."/>
            <person name="Pain A."/>
        </authorList>
    </citation>
    <scope>NUCLEOTIDE SEQUENCE [LARGE SCALE GENOMIC DNA]</scope>
    <source>
        <strain evidence="1">Weybridge</strain>
    </source>
</reference>
<sequence length="163" mass="18594">MPTQPTLAGGKWIPSRLWLLELRIQGLLRALQLSAVHLCKATDGNAHMPWQPTLVDGEWNPSRLWLLELDIQPRLRMEVGMWRRSIRQRMESGASLVCISWSCASRNNRVHCSGIPLQKPTDSNVDVPAQLTLVDGEWSASRLWRLELLFQAMAVRMCRRSIG</sequence>
<dbReference type="EMBL" id="HG722065">
    <property type="protein sequence ID" value="CDJ61364.1"/>
    <property type="molecule type" value="Genomic_DNA"/>
</dbReference>
<reference evidence="1" key="2">
    <citation type="submission" date="2013-10" db="EMBL/GenBank/DDBJ databases">
        <authorList>
            <person name="Aslett M."/>
        </authorList>
    </citation>
    <scope>NUCLEOTIDE SEQUENCE [LARGE SCALE GENOMIC DNA]</scope>
    <source>
        <strain evidence="1">Weybridge</strain>
    </source>
</reference>
<evidence type="ECO:0000313" key="1">
    <source>
        <dbReference type="EMBL" id="CDJ61364.1"/>
    </source>
</evidence>
<evidence type="ECO:0000313" key="2">
    <source>
        <dbReference type="Proteomes" id="UP000030763"/>
    </source>
</evidence>
<dbReference type="RefSeq" id="XP_013338014.1">
    <property type="nucleotide sequence ID" value="XM_013482560.1"/>
</dbReference>
<dbReference type="AlphaFoldDB" id="U6MFX0"/>
<dbReference type="GeneID" id="25338026"/>
<keyword evidence="2" id="KW-1185">Reference proteome</keyword>
<accession>U6MFX0</accession>
<gene>
    <name evidence="1" type="ORF">EMWEY_00040400</name>
</gene>
<dbReference type="VEuPathDB" id="ToxoDB:EMWEY_00040400"/>
<organism evidence="1 2">
    <name type="scientific">Eimeria maxima</name>
    <name type="common">Coccidian parasite</name>
    <dbReference type="NCBI Taxonomy" id="5804"/>
    <lineage>
        <taxon>Eukaryota</taxon>
        <taxon>Sar</taxon>
        <taxon>Alveolata</taxon>
        <taxon>Apicomplexa</taxon>
        <taxon>Conoidasida</taxon>
        <taxon>Coccidia</taxon>
        <taxon>Eucoccidiorida</taxon>
        <taxon>Eimeriorina</taxon>
        <taxon>Eimeriidae</taxon>
        <taxon>Eimeria</taxon>
    </lineage>
</organism>
<proteinExistence type="predicted"/>
<name>U6MFX0_EIMMA</name>
<protein>
    <submittedName>
        <fullName evidence="1">Uncharacterized protein</fullName>
    </submittedName>
</protein>